<dbReference type="InterPro" id="IPR036526">
    <property type="entry name" value="C-N_Hydrolase_sf"/>
</dbReference>
<comment type="function">
    <text evidence="7">Catalyzes the ATP-dependent amidation of deamido-NAD to form NAD. Uses L-glutamine as a nitrogen source.</text>
</comment>
<comment type="catalytic activity">
    <reaction evidence="7 8">
        <text>deamido-NAD(+) + L-glutamine + ATP + H2O = L-glutamate + AMP + diphosphate + NAD(+) + H(+)</text>
        <dbReference type="Rhea" id="RHEA:24384"/>
        <dbReference type="ChEBI" id="CHEBI:15377"/>
        <dbReference type="ChEBI" id="CHEBI:15378"/>
        <dbReference type="ChEBI" id="CHEBI:29985"/>
        <dbReference type="ChEBI" id="CHEBI:30616"/>
        <dbReference type="ChEBI" id="CHEBI:33019"/>
        <dbReference type="ChEBI" id="CHEBI:57540"/>
        <dbReference type="ChEBI" id="CHEBI:58359"/>
        <dbReference type="ChEBI" id="CHEBI:58437"/>
        <dbReference type="ChEBI" id="CHEBI:456215"/>
        <dbReference type="EC" id="6.3.5.1"/>
    </reaction>
</comment>
<name>A0A2G6EEY6_9BACT</name>
<feature type="binding site" evidence="7">
    <location>
        <begin position="344"/>
        <end position="351"/>
    </location>
    <ligand>
        <name>ATP</name>
        <dbReference type="ChEBI" id="CHEBI:30616"/>
    </ligand>
</feature>
<dbReference type="EMBL" id="PDPS01000007">
    <property type="protein sequence ID" value="PID60412.1"/>
    <property type="molecule type" value="Genomic_DNA"/>
</dbReference>
<reference evidence="11 12" key="1">
    <citation type="submission" date="2017-10" db="EMBL/GenBank/DDBJ databases">
        <title>Novel microbial diversity and functional potential in the marine mammal oral microbiome.</title>
        <authorList>
            <person name="Dudek N.K."/>
            <person name="Sun C.L."/>
            <person name="Burstein D."/>
            <person name="Kantor R.S."/>
            <person name="Aliaga Goltsman D.S."/>
            <person name="Bik E.M."/>
            <person name="Thomas B.C."/>
            <person name="Banfield J.F."/>
            <person name="Relman D.A."/>
        </authorList>
    </citation>
    <scope>NUCLEOTIDE SEQUENCE [LARGE SCALE GENOMIC DNA]</scope>
    <source>
        <strain evidence="11">DOLZORAL124_49_17</strain>
    </source>
</reference>
<comment type="similarity">
    <text evidence="9">Belongs to the NAD synthetase family.</text>
</comment>
<evidence type="ECO:0000256" key="7">
    <source>
        <dbReference type="HAMAP-Rule" id="MF_02090"/>
    </source>
</evidence>
<keyword evidence="6 7" id="KW-0520">NAD</keyword>
<dbReference type="CDD" id="cd07570">
    <property type="entry name" value="GAT_Gln-NAD-synth"/>
    <property type="match status" value="1"/>
</dbReference>
<dbReference type="NCBIfam" id="TIGR00552">
    <property type="entry name" value="nadE"/>
    <property type="match status" value="1"/>
</dbReference>
<dbReference type="CDD" id="cd00553">
    <property type="entry name" value="NAD_synthase"/>
    <property type="match status" value="1"/>
</dbReference>
<dbReference type="AlphaFoldDB" id="A0A2G6EEY6"/>
<accession>A0A2G6EEY6</accession>
<dbReference type="Gene3D" id="3.60.110.10">
    <property type="entry name" value="Carbon-nitrogen hydrolase"/>
    <property type="match status" value="1"/>
</dbReference>
<dbReference type="GO" id="GO:0009435">
    <property type="term" value="P:NAD+ biosynthetic process"/>
    <property type="evidence" value="ECO:0007669"/>
    <property type="project" value="UniProtKB-UniRule"/>
</dbReference>
<dbReference type="GO" id="GO:0005737">
    <property type="term" value="C:cytoplasm"/>
    <property type="evidence" value="ECO:0007669"/>
    <property type="project" value="InterPro"/>
</dbReference>
<comment type="caution">
    <text evidence="11">The sequence shown here is derived from an EMBL/GenBank/DDBJ whole genome shotgun (WGS) entry which is preliminary data.</text>
</comment>
<dbReference type="PROSITE" id="PS50263">
    <property type="entry name" value="CN_HYDROLASE"/>
    <property type="match status" value="1"/>
</dbReference>
<dbReference type="NCBIfam" id="NF010588">
    <property type="entry name" value="PRK13981.1"/>
    <property type="match status" value="1"/>
</dbReference>
<evidence type="ECO:0000256" key="6">
    <source>
        <dbReference type="ARBA" id="ARBA00023027"/>
    </source>
</evidence>
<dbReference type="InterPro" id="IPR003010">
    <property type="entry name" value="C-N_Hydrolase"/>
</dbReference>
<comment type="caution">
    <text evidence="7">Lacks conserved residue(s) required for the propagation of feature annotation.</text>
</comment>
<keyword evidence="5 7" id="KW-0067">ATP-binding</keyword>
<dbReference type="InterPro" id="IPR022310">
    <property type="entry name" value="NAD/GMP_synthase"/>
</dbReference>
<keyword evidence="4 7" id="KW-0547">Nucleotide-binding</keyword>
<dbReference type="PANTHER" id="PTHR23090:SF9">
    <property type="entry name" value="GLUTAMINE-DEPENDENT NAD(+) SYNTHETASE"/>
    <property type="match status" value="1"/>
</dbReference>
<dbReference type="EC" id="6.3.5.1" evidence="7 8"/>
<protein>
    <recommendedName>
        <fullName evidence="7 8">Glutamine-dependent NAD(+) synthetase</fullName>
        <ecNumber evidence="7 8">6.3.5.1</ecNumber>
    </recommendedName>
    <alternativeName>
        <fullName evidence="7 8">NAD(+) synthase [glutamine-hydrolyzing]</fullName>
    </alternativeName>
</protein>
<keyword evidence="3 7" id="KW-0436">Ligase</keyword>
<dbReference type="GO" id="GO:0008795">
    <property type="term" value="F:NAD+ synthase activity"/>
    <property type="evidence" value="ECO:0007669"/>
    <property type="project" value="UniProtKB-UniRule"/>
</dbReference>
<proteinExistence type="inferred from homology"/>
<evidence type="ECO:0000256" key="3">
    <source>
        <dbReference type="ARBA" id="ARBA00022598"/>
    </source>
</evidence>
<dbReference type="GO" id="GO:0005524">
    <property type="term" value="F:ATP binding"/>
    <property type="evidence" value="ECO:0007669"/>
    <property type="project" value="UniProtKB-UniRule"/>
</dbReference>
<dbReference type="FunFam" id="3.40.50.620:FF:000106">
    <property type="entry name" value="Glutamine-dependent NAD(+) synthetase"/>
    <property type="match status" value="1"/>
</dbReference>
<feature type="binding site" evidence="7">
    <location>
        <position position="568"/>
    </location>
    <ligand>
        <name>deamido-NAD(+)</name>
        <dbReference type="ChEBI" id="CHEBI:58437"/>
        <note>ligand shared between two neighboring subunits</note>
    </ligand>
</feature>
<evidence type="ECO:0000256" key="5">
    <source>
        <dbReference type="ARBA" id="ARBA00022840"/>
    </source>
</evidence>
<gene>
    <name evidence="7" type="primary">nadE</name>
    <name evidence="11" type="ORF">CSB45_00370</name>
</gene>
<feature type="active site" description="Proton acceptor; for glutaminase activity" evidence="7">
    <location>
        <position position="48"/>
    </location>
</feature>
<dbReference type="Gene3D" id="3.40.50.620">
    <property type="entry name" value="HUPs"/>
    <property type="match status" value="1"/>
</dbReference>
<dbReference type="SUPFAM" id="SSF52402">
    <property type="entry name" value="Adenine nucleotide alpha hydrolases-like"/>
    <property type="match status" value="1"/>
</dbReference>
<dbReference type="Proteomes" id="UP000229740">
    <property type="component" value="Unassembled WGS sequence"/>
</dbReference>
<comment type="similarity">
    <text evidence="2 7 8">In the C-terminal section; belongs to the NAD synthetase family.</text>
</comment>
<dbReference type="HAMAP" id="MF_02090">
    <property type="entry name" value="NadE_glutamine_dep"/>
    <property type="match status" value="1"/>
</dbReference>
<evidence type="ECO:0000256" key="2">
    <source>
        <dbReference type="ARBA" id="ARBA00007145"/>
    </source>
</evidence>
<feature type="binding site" evidence="7">
    <location>
        <position position="451"/>
    </location>
    <ligand>
        <name>ATP</name>
        <dbReference type="ChEBI" id="CHEBI:30616"/>
    </ligand>
</feature>
<dbReference type="InterPro" id="IPR014729">
    <property type="entry name" value="Rossmann-like_a/b/a_fold"/>
</dbReference>
<dbReference type="Pfam" id="PF00795">
    <property type="entry name" value="CN_hydrolase"/>
    <property type="match status" value="1"/>
</dbReference>
<feature type="binding site" evidence="7">
    <location>
        <position position="179"/>
    </location>
    <ligand>
        <name>L-glutamine</name>
        <dbReference type="ChEBI" id="CHEBI:58359"/>
    </ligand>
</feature>
<feature type="active site" description="For glutaminase activity" evidence="7">
    <location>
        <position position="115"/>
    </location>
</feature>
<evidence type="ECO:0000313" key="12">
    <source>
        <dbReference type="Proteomes" id="UP000229740"/>
    </source>
</evidence>
<evidence type="ECO:0000259" key="10">
    <source>
        <dbReference type="PROSITE" id="PS50263"/>
    </source>
</evidence>
<feature type="binding site" evidence="7">
    <location>
        <position position="427"/>
    </location>
    <ligand>
        <name>deamido-NAD(+)</name>
        <dbReference type="ChEBI" id="CHEBI:58437"/>
        <note>ligand shared between two neighboring subunits</note>
    </ligand>
</feature>
<feature type="domain" description="CN hydrolase" evidence="10">
    <location>
        <begin position="8"/>
        <end position="249"/>
    </location>
</feature>
<evidence type="ECO:0000313" key="11">
    <source>
        <dbReference type="EMBL" id="PID60412.1"/>
    </source>
</evidence>
<dbReference type="GO" id="GO:0004359">
    <property type="term" value="F:glutaminase activity"/>
    <property type="evidence" value="ECO:0007669"/>
    <property type="project" value="InterPro"/>
</dbReference>
<dbReference type="PIRSF" id="PIRSF006630">
    <property type="entry name" value="NADS_GAT"/>
    <property type="match status" value="1"/>
</dbReference>
<evidence type="ECO:0000256" key="9">
    <source>
        <dbReference type="RuleBase" id="RU003811"/>
    </source>
</evidence>
<organism evidence="11 12">
    <name type="scientific">candidate division KSB3 bacterium</name>
    <dbReference type="NCBI Taxonomy" id="2044937"/>
    <lineage>
        <taxon>Bacteria</taxon>
        <taxon>candidate division KSB3</taxon>
    </lineage>
</organism>
<dbReference type="InterPro" id="IPR014445">
    <property type="entry name" value="Gln-dep_NAD_synthase"/>
</dbReference>
<evidence type="ECO:0000256" key="1">
    <source>
        <dbReference type="ARBA" id="ARBA00005188"/>
    </source>
</evidence>
<dbReference type="InterPro" id="IPR003694">
    <property type="entry name" value="NAD_synthase"/>
</dbReference>
<dbReference type="Pfam" id="PF02540">
    <property type="entry name" value="NAD_synthase"/>
    <property type="match status" value="1"/>
</dbReference>
<evidence type="ECO:0000256" key="4">
    <source>
        <dbReference type="ARBA" id="ARBA00022741"/>
    </source>
</evidence>
<evidence type="ECO:0000256" key="8">
    <source>
        <dbReference type="PIRNR" id="PIRNR006630"/>
    </source>
</evidence>
<sequence>MGGSMAQLRIAMAQMNAAVGDLEGNTEKILKALQRAKRIGVDIVTFPELMLSGCPPQDLLWNAGFLADSRRMLDRIVEESEGLTVIGGCVNQQSEALYNAAVILHDGCVLGVQRKAHLANCGLFDESRYFQAGAEAQPLYLIRDLCIGVMIGEEIQAPEGPLLVQALNGANLIVHVAASPYYAGEPAFRERLLAARAVESGVTLASTNMIGGQDQLIFSGAAVIVNPQGTVLARGRLFEEDLVIADLDVQDLTDSKLRHPGCRGPVPEMSMENIPRCRLICAEPADAGRALLPLHERPLLPANPKDLYAGRSAQERNLKELYDALTLGLRDYVRKNGFTQVVLGLSGGIDSALVAALAVDALGPDHVLGVLMPGPYSSQGSIDDALALVEHLKIAHRIIAITPIYDVFLEQLAAAFEGCPPNVAEENIQARCRGVVLMGIANKFGSLTLTTGNKSEVSVGYATLYGDMAGGLGVISDLPKTKVYALARYRNQVAGYDLIPAKSLDKPPSAELRENQKDSDSLPDYQVLDAILSAYLDEHKCVPEIVELGYEPKLVSEIIRRVDRSEYKRQQAAPGLKVSTAAFGLDRRLPMTNSYRCT</sequence>
<feature type="binding site" evidence="7">
    <location>
        <position position="456"/>
    </location>
    <ligand>
        <name>deamido-NAD(+)</name>
        <dbReference type="ChEBI" id="CHEBI:58437"/>
        <note>ligand shared between two neighboring subunits</note>
    </ligand>
</feature>
<dbReference type="PANTHER" id="PTHR23090">
    <property type="entry name" value="NH 3 /GLUTAMINE-DEPENDENT NAD + SYNTHETASE"/>
    <property type="match status" value="1"/>
</dbReference>
<comment type="pathway">
    <text evidence="1 7 8">Cofactor biosynthesis; NAD(+) biosynthesis; NAD(+) from deamido-NAD(+) (L-Gln route): step 1/1.</text>
</comment>
<dbReference type="SUPFAM" id="SSF56317">
    <property type="entry name" value="Carbon-nitrogen hydrolase"/>
    <property type="match status" value="1"/>
</dbReference>
<dbReference type="GO" id="GO:0003952">
    <property type="term" value="F:NAD+ synthase (glutamine-hydrolyzing) activity"/>
    <property type="evidence" value="ECO:0007669"/>
    <property type="project" value="UniProtKB-UniRule"/>
</dbReference>
<dbReference type="UniPathway" id="UPA00253">
    <property type="reaction ID" value="UER00334"/>
</dbReference>